<comment type="caution">
    <text evidence="1">The sequence shown here is derived from an EMBL/GenBank/DDBJ whole genome shotgun (WGS) entry which is preliminary data.</text>
</comment>
<gene>
    <name evidence="1" type="ORF">IT779_24475</name>
</gene>
<proteinExistence type="predicted"/>
<evidence type="ECO:0000313" key="1">
    <source>
        <dbReference type="EMBL" id="MBH0779427.1"/>
    </source>
</evidence>
<dbReference type="RefSeq" id="WP_196151751.1">
    <property type="nucleotide sequence ID" value="NZ_JADMLG010000011.1"/>
</dbReference>
<reference evidence="1" key="1">
    <citation type="submission" date="2020-11" db="EMBL/GenBank/DDBJ databases">
        <title>Nocardia NEAU-351.nov., a novel actinomycete isolated from the cow dung.</title>
        <authorList>
            <person name="Zhang X."/>
        </authorList>
    </citation>
    <scope>NUCLEOTIDE SEQUENCE</scope>
    <source>
        <strain evidence="1">NEAU-351</strain>
    </source>
</reference>
<name>A0A931ID17_9NOCA</name>
<evidence type="ECO:0000313" key="2">
    <source>
        <dbReference type="Proteomes" id="UP000655751"/>
    </source>
</evidence>
<dbReference type="EMBL" id="JADMLG010000011">
    <property type="protein sequence ID" value="MBH0779427.1"/>
    <property type="molecule type" value="Genomic_DNA"/>
</dbReference>
<accession>A0A931ID17</accession>
<organism evidence="1 2">
    <name type="scientific">Nocardia bovistercoris</name>
    <dbReference type="NCBI Taxonomy" id="2785916"/>
    <lineage>
        <taxon>Bacteria</taxon>
        <taxon>Bacillati</taxon>
        <taxon>Actinomycetota</taxon>
        <taxon>Actinomycetes</taxon>
        <taxon>Mycobacteriales</taxon>
        <taxon>Nocardiaceae</taxon>
        <taxon>Nocardia</taxon>
    </lineage>
</organism>
<sequence length="68" mass="7350">MAKQRAFVVYDEVGRIVSIGRPSEGVAAVKLGGEGQSVLETEIDEDEVNALMNGYVDIQRRAIVPESS</sequence>
<keyword evidence="2" id="KW-1185">Reference proteome</keyword>
<protein>
    <submittedName>
        <fullName evidence="1">Uncharacterized protein</fullName>
    </submittedName>
</protein>
<dbReference type="AlphaFoldDB" id="A0A931ID17"/>
<dbReference type="Proteomes" id="UP000655751">
    <property type="component" value="Unassembled WGS sequence"/>
</dbReference>